<evidence type="ECO:0000313" key="9">
    <source>
        <dbReference type="EMBL" id="MBB6475928.1"/>
    </source>
</evidence>
<evidence type="ECO:0000256" key="2">
    <source>
        <dbReference type="ARBA" id="ARBA00022603"/>
    </source>
</evidence>
<dbReference type="InterPro" id="IPR054277">
    <property type="entry name" value="DUF7008"/>
</dbReference>
<dbReference type="PROSITE" id="PS00092">
    <property type="entry name" value="N6_MTASE"/>
    <property type="match status" value="1"/>
</dbReference>
<dbReference type="PANTHER" id="PTHR33841:SF1">
    <property type="entry name" value="DNA METHYLTRANSFERASE A"/>
    <property type="match status" value="1"/>
</dbReference>
<dbReference type="AlphaFoldDB" id="A0A7X0IJ66"/>
<name>A0A7X0IJ66_9ACTN</name>
<evidence type="ECO:0000313" key="10">
    <source>
        <dbReference type="Proteomes" id="UP000555564"/>
    </source>
</evidence>
<dbReference type="Pfam" id="PF07669">
    <property type="entry name" value="Eco57I"/>
    <property type="match status" value="1"/>
</dbReference>
<dbReference type="GO" id="GO:0003676">
    <property type="term" value="F:nucleic acid binding"/>
    <property type="evidence" value="ECO:0007669"/>
    <property type="project" value="InterPro"/>
</dbReference>
<feature type="compositionally biased region" description="Polar residues" evidence="6">
    <location>
        <begin position="25"/>
        <end position="39"/>
    </location>
</feature>
<dbReference type="RefSeq" id="WP_184985608.1">
    <property type="nucleotide sequence ID" value="NZ_BAAALO010000019.1"/>
</dbReference>
<dbReference type="InterPro" id="IPR011639">
    <property type="entry name" value="MethylTrfase_TaqI-like_dom"/>
</dbReference>
<proteinExistence type="predicted"/>
<comment type="catalytic activity">
    <reaction evidence="5">
        <text>a 2'-deoxyadenosine in DNA + S-adenosyl-L-methionine = an N(6)-methyl-2'-deoxyadenosine in DNA + S-adenosyl-L-homocysteine + H(+)</text>
        <dbReference type="Rhea" id="RHEA:15197"/>
        <dbReference type="Rhea" id="RHEA-COMP:12418"/>
        <dbReference type="Rhea" id="RHEA-COMP:12419"/>
        <dbReference type="ChEBI" id="CHEBI:15378"/>
        <dbReference type="ChEBI" id="CHEBI:57856"/>
        <dbReference type="ChEBI" id="CHEBI:59789"/>
        <dbReference type="ChEBI" id="CHEBI:90615"/>
        <dbReference type="ChEBI" id="CHEBI:90616"/>
        <dbReference type="EC" id="2.1.1.72"/>
    </reaction>
</comment>
<evidence type="ECO:0000256" key="1">
    <source>
        <dbReference type="ARBA" id="ARBA00011900"/>
    </source>
</evidence>
<evidence type="ECO:0000256" key="6">
    <source>
        <dbReference type="SAM" id="MobiDB-lite"/>
    </source>
</evidence>
<dbReference type="GO" id="GO:0009007">
    <property type="term" value="F:site-specific DNA-methyltransferase (adenine-specific) activity"/>
    <property type="evidence" value="ECO:0007669"/>
    <property type="project" value="UniProtKB-EC"/>
</dbReference>
<dbReference type="InterPro" id="IPR002052">
    <property type="entry name" value="DNA_methylase_N6_adenine_CS"/>
</dbReference>
<dbReference type="GO" id="GO:0006304">
    <property type="term" value="P:DNA modification"/>
    <property type="evidence" value="ECO:0007669"/>
    <property type="project" value="InterPro"/>
</dbReference>
<evidence type="ECO:0000256" key="5">
    <source>
        <dbReference type="ARBA" id="ARBA00047942"/>
    </source>
</evidence>
<evidence type="ECO:0000256" key="4">
    <source>
        <dbReference type="ARBA" id="ARBA00022691"/>
    </source>
</evidence>
<dbReference type="Proteomes" id="UP000555564">
    <property type="component" value="Unassembled WGS sequence"/>
</dbReference>
<protein>
    <recommendedName>
        <fullName evidence="1">site-specific DNA-methyltransferase (adenine-specific)</fullName>
        <ecNumber evidence="1">2.1.1.72</ecNumber>
    </recommendedName>
</protein>
<gene>
    <name evidence="9" type="ORF">BJ992_005359</name>
</gene>
<evidence type="ECO:0000259" key="7">
    <source>
        <dbReference type="Pfam" id="PF07669"/>
    </source>
</evidence>
<feature type="domain" description="Type II methyltransferase M.TaqI-like" evidence="7">
    <location>
        <begin position="285"/>
        <end position="502"/>
    </location>
</feature>
<reference evidence="9 10" key="1">
    <citation type="submission" date="2020-08" db="EMBL/GenBank/DDBJ databases">
        <title>Sequencing the genomes of 1000 actinobacteria strains.</title>
        <authorList>
            <person name="Klenk H.-P."/>
        </authorList>
    </citation>
    <scope>NUCLEOTIDE SEQUENCE [LARGE SCALE GENOMIC DNA]</scope>
    <source>
        <strain evidence="9 10">DSM 44936</strain>
    </source>
</reference>
<dbReference type="NCBIfam" id="NF033451">
    <property type="entry name" value="BREX_2_MTaseX"/>
    <property type="match status" value="1"/>
</dbReference>
<sequence length="1243" mass="141484">MIDRKALLSDLQKQVKELEKDLRSQAETAVETTPASGTATPPRKVRDRLRAEYDLAFKLGRTAATWAAWRDERVTQAAVAWVLGTVFVRFCEDNGLLTSPYLAGPTHDRMVLAEEAQEEFFHRNPAETDRGWLLAAFAEIAASQAGALLFDRKHNPLYQIPVSHDAAKDLITFWRRRTETGHLVHDFVSDDWDTRFLGDLYQDLSEAARKTYALLQTPEFVEEFILDHTLTPAIAEFGHEELRMIDPTCGSGHFVLGAFHRLLDEWIRHSPTRDRRELVSRALKSVHGVDLNPFAIAIARFRLFIAALKASSFTTFSDAQNYEFTLNLAIGDSLIKARQLALPGMESESSINYGADHQGTLFGTSTEQTDLFNAYEDVERHVTIDELASFAYDTEDVHTYPGILNASSYHVVVGNPPYITVKDRRLNHLYRELYSACAGAYALSVPFAQRFFELAQRADNDARGAGYVGQITSNSFMKREFGKSLIGEFFAKQVELTHVIDSSGAYIPGHGTPTTILFGRNRKWNRQDTVRLVMSVRGEPSPPKVAALGKVWQAILLQTNQPGSESEWLSVADFPRTRLSSHPWSLSGGGAGDLLQILERAGVERIGTIATNIGFGAVTREDSAYMLGFRTLQRHRVSDQMQRPLVEGETIRDWGIANPIVSLWPYDHETLEARQDRASLVLLWPYRQILASRIAFGKSQVNRGLAWYEFSMFFRSRYGHPHVISTATVATHNHFSLDRYRRVFKDTALVVLLPQEAPEELSLELLSALNSSTVCFWMKQMCHDKGIRGEGGGITSDEWERFYQLNSANLTRIPLPKKYPAKLGRQLDQLAQKLDSQTPYSILAADGDIQDRLRAGSTAWHSTRAKMIAFQEELDWDIYHRYGLLDQQLTAPVDTIPELRLGERAFEIVLARRVAQGEVETQWFMRHGSTPIIELPEHWSPEYRAVVETRISVIEMNKNIGLIERPEYKRRWVTEGWDTLQARALRHWLLDRCEARDLWFHDVDGLPDQPRLLSTAQLTDLLRPDVDFVSVAELYSPGKELDVVVAELVADEHVPYLAQLRYKDSGLAKRADWEDVWERQRAEDAAESEEEAARIRDAIPVPPKYTSGDFLKNSYWRHRGKLDVPKERFISYPHANRDGDATLLIGWAGWDHREQAQALATVFVDREQNHGWSAERLAPLLAGLREVLPWVRQWHGEDDPMYTGSPADAYEGFLNERRDRLWLTDDDLIAWRPPKVSRGRRKA</sequence>
<keyword evidence="2" id="KW-0489">Methyltransferase</keyword>
<dbReference type="EMBL" id="JACHIU010000001">
    <property type="protein sequence ID" value="MBB6475928.1"/>
    <property type="molecule type" value="Genomic_DNA"/>
</dbReference>
<feature type="region of interest" description="Disordered" evidence="6">
    <location>
        <begin position="22"/>
        <end position="44"/>
    </location>
</feature>
<accession>A0A7X0IJ66</accession>
<keyword evidence="4" id="KW-0949">S-adenosyl-L-methionine</keyword>
<keyword evidence="3" id="KW-0808">Transferase</keyword>
<dbReference type="Gene3D" id="3.40.50.150">
    <property type="entry name" value="Vaccinia Virus protein VP39"/>
    <property type="match status" value="1"/>
</dbReference>
<dbReference type="InterPro" id="IPR029063">
    <property type="entry name" value="SAM-dependent_MTases_sf"/>
</dbReference>
<feature type="domain" description="DUF7008" evidence="8">
    <location>
        <begin position="867"/>
        <end position="1242"/>
    </location>
</feature>
<dbReference type="InterPro" id="IPR050953">
    <property type="entry name" value="N4_N6_ade-DNA_methylase"/>
</dbReference>
<dbReference type="Pfam" id="PF22654">
    <property type="entry name" value="DUF7008"/>
    <property type="match status" value="1"/>
</dbReference>
<comment type="caution">
    <text evidence="9">The sequence shown here is derived from an EMBL/GenBank/DDBJ whole genome shotgun (WGS) entry which is preliminary data.</text>
</comment>
<dbReference type="EC" id="2.1.1.72" evidence="1"/>
<keyword evidence="10" id="KW-1185">Reference proteome</keyword>
<dbReference type="PANTHER" id="PTHR33841">
    <property type="entry name" value="DNA METHYLTRANSFERASE YEEA-RELATED"/>
    <property type="match status" value="1"/>
</dbReference>
<dbReference type="GO" id="GO:0032259">
    <property type="term" value="P:methylation"/>
    <property type="evidence" value="ECO:0007669"/>
    <property type="project" value="UniProtKB-KW"/>
</dbReference>
<dbReference type="SUPFAM" id="SSF53335">
    <property type="entry name" value="S-adenosyl-L-methionine-dependent methyltransferases"/>
    <property type="match status" value="1"/>
</dbReference>
<evidence type="ECO:0000259" key="8">
    <source>
        <dbReference type="Pfam" id="PF22654"/>
    </source>
</evidence>
<evidence type="ECO:0000256" key="3">
    <source>
        <dbReference type="ARBA" id="ARBA00022679"/>
    </source>
</evidence>
<organism evidence="9 10">
    <name type="scientific">Sphaerisporangium rubeum</name>
    <dbReference type="NCBI Taxonomy" id="321317"/>
    <lineage>
        <taxon>Bacteria</taxon>
        <taxon>Bacillati</taxon>
        <taxon>Actinomycetota</taxon>
        <taxon>Actinomycetes</taxon>
        <taxon>Streptosporangiales</taxon>
        <taxon>Streptosporangiaceae</taxon>
        <taxon>Sphaerisporangium</taxon>
    </lineage>
</organism>